<dbReference type="SUPFAM" id="SSF52540">
    <property type="entry name" value="P-loop containing nucleoside triphosphate hydrolases"/>
    <property type="match status" value="1"/>
</dbReference>
<dbReference type="InterPro" id="IPR027417">
    <property type="entry name" value="P-loop_NTPase"/>
</dbReference>
<dbReference type="GO" id="GO:0006260">
    <property type="term" value="P:DNA replication"/>
    <property type="evidence" value="ECO:0007669"/>
    <property type="project" value="UniProtKB-UniRule"/>
</dbReference>
<comment type="similarity">
    <text evidence="2 9">Belongs to the RecF family.</text>
</comment>
<keyword evidence="9" id="KW-0227">DNA damage</keyword>
<dbReference type="GO" id="GO:0003697">
    <property type="term" value="F:single-stranded DNA binding"/>
    <property type="evidence" value="ECO:0007669"/>
    <property type="project" value="UniProtKB-UniRule"/>
</dbReference>
<evidence type="ECO:0000313" key="12">
    <source>
        <dbReference type="Proteomes" id="UP000228920"/>
    </source>
</evidence>
<dbReference type="GO" id="GO:0000731">
    <property type="term" value="P:DNA synthesis involved in DNA repair"/>
    <property type="evidence" value="ECO:0007669"/>
    <property type="project" value="TreeGrafter"/>
</dbReference>
<dbReference type="AlphaFoldDB" id="A0A2M7TM49"/>
<protein>
    <recommendedName>
        <fullName evidence="3 9">DNA replication and repair protein RecF</fullName>
    </recommendedName>
</protein>
<keyword evidence="9" id="KW-0234">DNA repair</keyword>
<evidence type="ECO:0000256" key="4">
    <source>
        <dbReference type="ARBA" id="ARBA00022490"/>
    </source>
</evidence>
<comment type="subcellular location">
    <subcellularLocation>
        <location evidence="1 9">Cytoplasm</location>
    </subcellularLocation>
</comment>
<dbReference type="PANTHER" id="PTHR32182:SF0">
    <property type="entry name" value="DNA REPLICATION AND REPAIR PROTEIN RECF"/>
    <property type="match status" value="1"/>
</dbReference>
<dbReference type="InterPro" id="IPR001238">
    <property type="entry name" value="DNA-binding_RecF"/>
</dbReference>
<dbReference type="Gene3D" id="1.20.1050.90">
    <property type="entry name" value="RecF/RecN/SMC, N-terminal domain"/>
    <property type="match status" value="1"/>
</dbReference>
<dbReference type="PANTHER" id="PTHR32182">
    <property type="entry name" value="DNA REPLICATION AND REPAIR PROTEIN RECF"/>
    <property type="match status" value="1"/>
</dbReference>
<evidence type="ECO:0000256" key="3">
    <source>
        <dbReference type="ARBA" id="ARBA00020170"/>
    </source>
</evidence>
<evidence type="ECO:0000256" key="1">
    <source>
        <dbReference type="ARBA" id="ARBA00004496"/>
    </source>
</evidence>
<evidence type="ECO:0000256" key="7">
    <source>
        <dbReference type="ARBA" id="ARBA00022840"/>
    </source>
</evidence>
<evidence type="ECO:0000313" key="11">
    <source>
        <dbReference type="EMBL" id="PIZ48290.1"/>
    </source>
</evidence>
<feature type="domain" description="RecF/RecN/SMC N-terminal" evidence="10">
    <location>
        <begin position="3"/>
        <end position="345"/>
    </location>
</feature>
<keyword evidence="4 9" id="KW-0963">Cytoplasm</keyword>
<dbReference type="PROSITE" id="PS00617">
    <property type="entry name" value="RECF_1"/>
    <property type="match status" value="1"/>
</dbReference>
<evidence type="ECO:0000259" key="10">
    <source>
        <dbReference type="Pfam" id="PF02463"/>
    </source>
</evidence>
<keyword evidence="5 9" id="KW-0235">DNA replication</keyword>
<dbReference type="Pfam" id="PF02463">
    <property type="entry name" value="SMC_N"/>
    <property type="match status" value="1"/>
</dbReference>
<keyword evidence="7 9" id="KW-0067">ATP-binding</keyword>
<comment type="function">
    <text evidence="9">The RecF protein is involved in DNA metabolism; it is required for DNA replication and normal SOS inducibility. RecF binds preferentially to single-stranded, linear DNA. It also seems to bind ATP.</text>
</comment>
<evidence type="ECO:0000256" key="6">
    <source>
        <dbReference type="ARBA" id="ARBA00022741"/>
    </source>
</evidence>
<evidence type="ECO:0000256" key="2">
    <source>
        <dbReference type="ARBA" id="ARBA00008016"/>
    </source>
</evidence>
<dbReference type="NCBIfam" id="TIGR00611">
    <property type="entry name" value="recf"/>
    <property type="match status" value="1"/>
</dbReference>
<dbReference type="GO" id="GO:0005737">
    <property type="term" value="C:cytoplasm"/>
    <property type="evidence" value="ECO:0007669"/>
    <property type="project" value="UniProtKB-SubCell"/>
</dbReference>
<comment type="caution">
    <text evidence="9">Lacks conserved residue(s) required for the propagation of feature annotation.</text>
</comment>
<gene>
    <name evidence="9" type="primary">recF</name>
    <name evidence="11" type="ORF">COY32_00165</name>
</gene>
<keyword evidence="6 9" id="KW-0547">Nucleotide-binding</keyword>
<dbReference type="GO" id="GO:0005524">
    <property type="term" value="F:ATP binding"/>
    <property type="evidence" value="ECO:0007669"/>
    <property type="project" value="UniProtKB-UniRule"/>
</dbReference>
<dbReference type="Proteomes" id="UP000228920">
    <property type="component" value="Unassembled WGS sequence"/>
</dbReference>
<dbReference type="InterPro" id="IPR018078">
    <property type="entry name" value="DNA-binding_RecF_CS"/>
</dbReference>
<evidence type="ECO:0000256" key="5">
    <source>
        <dbReference type="ARBA" id="ARBA00022705"/>
    </source>
</evidence>
<dbReference type="InterPro" id="IPR042174">
    <property type="entry name" value="RecF_2"/>
</dbReference>
<dbReference type="GO" id="GO:0006302">
    <property type="term" value="P:double-strand break repair"/>
    <property type="evidence" value="ECO:0007669"/>
    <property type="project" value="TreeGrafter"/>
</dbReference>
<dbReference type="EMBL" id="PFNL01000004">
    <property type="protein sequence ID" value="PIZ48290.1"/>
    <property type="molecule type" value="Genomic_DNA"/>
</dbReference>
<name>A0A2M7TM49_UNCKA</name>
<dbReference type="InterPro" id="IPR003395">
    <property type="entry name" value="RecF/RecN/SMC_N"/>
</dbReference>
<comment type="caution">
    <text evidence="11">The sequence shown here is derived from an EMBL/GenBank/DDBJ whole genome shotgun (WGS) entry which is preliminary data.</text>
</comment>
<keyword evidence="8 9" id="KW-0238">DNA-binding</keyword>
<dbReference type="HAMAP" id="MF_00365">
    <property type="entry name" value="RecF"/>
    <property type="match status" value="1"/>
</dbReference>
<dbReference type="GO" id="GO:0009432">
    <property type="term" value="P:SOS response"/>
    <property type="evidence" value="ECO:0007669"/>
    <property type="project" value="UniProtKB-UniRule"/>
</dbReference>
<evidence type="ECO:0000256" key="8">
    <source>
        <dbReference type="ARBA" id="ARBA00023125"/>
    </source>
</evidence>
<dbReference type="Gene3D" id="3.40.50.300">
    <property type="entry name" value="P-loop containing nucleotide triphosphate hydrolases"/>
    <property type="match status" value="1"/>
</dbReference>
<sequence>MHIVKITLSNFRSFLTYEASFDKDLNVIVAPNGSGKSNLLEAIGILGTGSSVRAGKVTESIRWGQDVARVEAVLSDNTRIGISITPTKKYFFVNNTDVSFAQYLQHLSVVYFQPHDLRLVSGGPHNRRLFMDRTLATIDPTYLHIRQEFMSNLAQRNALLKDTRSKSALFDTFEQVLSVRMVDVITMRWGFISRINTALLPHGIFLEYKPSPSVLRELLPKITADIPHELPHDVAGKMREIVRRKLRDLREKEQRLGFSLIGPQRDEVSIFINDPVSPRGKKDVLVYGSRGQQRITVITLLLKTADIIEHSRGVRPLLLLDDVFSELDGDNRTLLLSSLSKQQTFITAPDESEVSMLSIPPNARIQIYS</sequence>
<evidence type="ECO:0000256" key="9">
    <source>
        <dbReference type="HAMAP-Rule" id="MF_00365"/>
    </source>
</evidence>
<keyword evidence="9" id="KW-0742">SOS response</keyword>
<organism evidence="11 12">
    <name type="scientific">candidate division WWE3 bacterium CG_4_10_14_0_2_um_filter_41_14</name>
    <dbReference type="NCBI Taxonomy" id="1975072"/>
    <lineage>
        <taxon>Bacteria</taxon>
        <taxon>Katanobacteria</taxon>
    </lineage>
</organism>
<reference evidence="12" key="1">
    <citation type="submission" date="2017-09" db="EMBL/GenBank/DDBJ databases">
        <title>Depth-based differentiation of microbial function through sediment-hosted aquifers and enrichment of novel symbionts in the deep terrestrial subsurface.</title>
        <authorList>
            <person name="Probst A.J."/>
            <person name="Ladd B."/>
            <person name="Jarett J.K."/>
            <person name="Geller-Mcgrath D.E."/>
            <person name="Sieber C.M.K."/>
            <person name="Emerson J.B."/>
            <person name="Anantharaman K."/>
            <person name="Thomas B.C."/>
            <person name="Malmstrom R."/>
            <person name="Stieglmeier M."/>
            <person name="Klingl A."/>
            <person name="Woyke T."/>
            <person name="Ryan C.M."/>
            <person name="Banfield J.F."/>
        </authorList>
    </citation>
    <scope>NUCLEOTIDE SEQUENCE [LARGE SCALE GENOMIC DNA]</scope>
</reference>
<proteinExistence type="inferred from homology"/>
<accession>A0A2M7TM49</accession>